<accession>G0UXZ1</accession>
<name>G0UXZ1_TRYCI</name>
<dbReference type="VEuPathDB" id="TriTrypDB:TcIL3000_10_10370"/>
<evidence type="ECO:0000256" key="1">
    <source>
        <dbReference type="SAM" id="MobiDB-lite"/>
    </source>
</evidence>
<reference evidence="2" key="1">
    <citation type="journal article" date="2012" name="Proc. Natl. Acad. Sci. U.S.A.">
        <title>Antigenic diversity is generated by distinct evolutionary mechanisms in African trypanosome species.</title>
        <authorList>
            <person name="Jackson A.P."/>
            <person name="Berry A."/>
            <person name="Aslett M."/>
            <person name="Allison H.C."/>
            <person name="Burton P."/>
            <person name="Vavrova-Anderson J."/>
            <person name="Brown R."/>
            <person name="Browne H."/>
            <person name="Corton N."/>
            <person name="Hauser H."/>
            <person name="Gamble J."/>
            <person name="Gilderthorp R."/>
            <person name="Marcello L."/>
            <person name="McQuillan J."/>
            <person name="Otto T.D."/>
            <person name="Quail M.A."/>
            <person name="Sanders M.J."/>
            <person name="van Tonder A."/>
            <person name="Ginger M.L."/>
            <person name="Field M.C."/>
            <person name="Barry J.D."/>
            <person name="Hertz-Fowler C."/>
            <person name="Berriman M."/>
        </authorList>
    </citation>
    <scope>NUCLEOTIDE SEQUENCE</scope>
    <source>
        <strain evidence="2">IL3000</strain>
    </source>
</reference>
<organism evidence="2">
    <name type="scientific">Trypanosoma congolense (strain IL3000)</name>
    <dbReference type="NCBI Taxonomy" id="1068625"/>
    <lineage>
        <taxon>Eukaryota</taxon>
        <taxon>Discoba</taxon>
        <taxon>Euglenozoa</taxon>
        <taxon>Kinetoplastea</taxon>
        <taxon>Metakinetoplastina</taxon>
        <taxon>Trypanosomatida</taxon>
        <taxon>Trypanosomatidae</taxon>
        <taxon>Trypanosoma</taxon>
        <taxon>Nannomonas</taxon>
    </lineage>
</organism>
<sequence length="457" mass="50121">MRDVLGSFIQASAARGAWSAALAAWNASTAANRNALSPSHTLLLARLLAQCNCWYEAVAVATGGEVKMCARSLAARRVALAATAKASCWKEACIQMKDIQRLLKVGEGLTANTVSSFGAEEEQELRLILNLFAERIIPMVPHQQRGAWDSVVSQLRHEVETRQSEQPISRNRYRQHSTNGGAATGFSHEARCSIENDVVTNNDELLYILRGPKERNSWSLALQLLLSMSDPNAASVNIVVGILRQQGRQSEILHVVNDFMALRKIRPTTVTVKVLAEAANAMRSMPLCTSILSNSLLREQLTPQAAVPLVLALHKLGGWKRCLAWWDSLPQPNPVTTEKCDVGFTNSNVRTAANLRHHLKLSNYVAVCLAGAGHWLEALAALRDAAPYDPPLAVLFSLRALRVAKRWEAALRLLGASRPIWKESKVTVQVLDLFAAQNVESWIPPTVMKNISVSLNA</sequence>
<feature type="region of interest" description="Disordered" evidence="1">
    <location>
        <begin position="160"/>
        <end position="180"/>
    </location>
</feature>
<protein>
    <submittedName>
        <fullName evidence="2">Uncharacterized protein</fullName>
    </submittedName>
</protein>
<gene>
    <name evidence="2" type="ORF">TCIL3000_10_10370</name>
</gene>
<dbReference type="EMBL" id="HE575323">
    <property type="protein sequence ID" value="CCC94258.1"/>
    <property type="molecule type" value="Genomic_DNA"/>
</dbReference>
<proteinExistence type="predicted"/>
<evidence type="ECO:0000313" key="2">
    <source>
        <dbReference type="EMBL" id="CCC94258.1"/>
    </source>
</evidence>
<dbReference type="AlphaFoldDB" id="G0UXZ1"/>